<comment type="similarity">
    <text evidence="1 3">Belongs to the short-chain dehydrogenases/reductases (SDR) family.</text>
</comment>
<keyword evidence="2" id="KW-0560">Oxidoreductase</keyword>
<evidence type="ECO:0000313" key="6">
    <source>
        <dbReference type="Proteomes" id="UP000297693"/>
    </source>
</evidence>
<dbReference type="PRINTS" id="PR00080">
    <property type="entry name" value="SDRFAMILY"/>
</dbReference>
<dbReference type="RefSeq" id="WP_135624749.1">
    <property type="nucleotide sequence ID" value="NZ_RQGD01000039.1"/>
</dbReference>
<evidence type="ECO:0000313" key="5">
    <source>
        <dbReference type="EMBL" id="TGL57121.1"/>
    </source>
</evidence>
<reference evidence="5" key="1">
    <citation type="journal article" date="2019" name="PLoS Negl. Trop. Dis.">
        <title>Revisiting the worldwide diversity of Leptospira species in the environment.</title>
        <authorList>
            <person name="Vincent A.T."/>
            <person name="Schiettekatte O."/>
            <person name="Bourhy P."/>
            <person name="Veyrier F.J."/>
            <person name="Picardeau M."/>
        </authorList>
    </citation>
    <scope>NUCLEOTIDE SEQUENCE [LARGE SCALE GENOMIC DNA]</scope>
    <source>
        <strain evidence="5">201702476</strain>
    </source>
</reference>
<name>A0A4R9JY76_9LEPT</name>
<dbReference type="PIRSF" id="PIRSF000126">
    <property type="entry name" value="11-beta-HSD1"/>
    <property type="match status" value="1"/>
</dbReference>
<keyword evidence="4" id="KW-1133">Transmembrane helix</keyword>
<keyword evidence="6" id="KW-1185">Reference proteome</keyword>
<dbReference type="Pfam" id="PF00106">
    <property type="entry name" value="adh_short"/>
    <property type="match status" value="1"/>
</dbReference>
<dbReference type="EMBL" id="RQGD01000039">
    <property type="protein sequence ID" value="TGL57121.1"/>
    <property type="molecule type" value="Genomic_DNA"/>
</dbReference>
<dbReference type="InterPro" id="IPR020904">
    <property type="entry name" value="Sc_DH/Rdtase_CS"/>
</dbReference>
<dbReference type="Proteomes" id="UP000297693">
    <property type="component" value="Unassembled WGS sequence"/>
</dbReference>
<dbReference type="GO" id="GO:0016491">
    <property type="term" value="F:oxidoreductase activity"/>
    <property type="evidence" value="ECO:0007669"/>
    <property type="project" value="UniProtKB-KW"/>
</dbReference>
<proteinExistence type="inferred from homology"/>
<dbReference type="SUPFAM" id="SSF51735">
    <property type="entry name" value="NAD(P)-binding Rossmann-fold domains"/>
    <property type="match status" value="1"/>
</dbReference>
<evidence type="ECO:0000256" key="2">
    <source>
        <dbReference type="ARBA" id="ARBA00023002"/>
    </source>
</evidence>
<dbReference type="AlphaFoldDB" id="A0A4R9JY76"/>
<comment type="caution">
    <text evidence="5">The sequence shown here is derived from an EMBL/GenBank/DDBJ whole genome shotgun (WGS) entry which is preliminary data.</text>
</comment>
<keyword evidence="4" id="KW-0472">Membrane</keyword>
<evidence type="ECO:0000256" key="3">
    <source>
        <dbReference type="RuleBase" id="RU000363"/>
    </source>
</evidence>
<evidence type="ECO:0000256" key="1">
    <source>
        <dbReference type="ARBA" id="ARBA00006484"/>
    </source>
</evidence>
<dbReference type="PANTHER" id="PTHR42901:SF1">
    <property type="entry name" value="ALCOHOL DEHYDROGENASE"/>
    <property type="match status" value="1"/>
</dbReference>
<keyword evidence="4" id="KW-0812">Transmembrane</keyword>
<dbReference type="PANTHER" id="PTHR42901">
    <property type="entry name" value="ALCOHOL DEHYDROGENASE"/>
    <property type="match status" value="1"/>
</dbReference>
<feature type="transmembrane region" description="Helical" evidence="4">
    <location>
        <begin position="130"/>
        <end position="151"/>
    </location>
</feature>
<dbReference type="PRINTS" id="PR00081">
    <property type="entry name" value="GDHRDH"/>
</dbReference>
<evidence type="ECO:0000256" key="4">
    <source>
        <dbReference type="SAM" id="Phobius"/>
    </source>
</evidence>
<sequence length="257" mass="27715">MKNAYVTGASQGIGKEFVRALAKNYNVILVSRTIADLNKAIAEIEPTAKGLLTALSFDLSKKKSQEDLAKILEKDPDFELLVNNAGFGTVGEFASLDLEKELDEINLNVKALVTLTHAALKEFKKKKKGYIINVASVAGFLPAPGSAIYAATKAFVKSFTEAIHEEAHPHGIYVQALCPGLTHSDFHQRAGIEKSKYPSFMWQDASEVVEESLSALRSNSAVCVTGTVNQGVVGLTGLLPRSWVRKGAGKFMDTSGK</sequence>
<gene>
    <name evidence="5" type="ORF">EHQ58_15140</name>
</gene>
<dbReference type="Gene3D" id="3.40.50.720">
    <property type="entry name" value="NAD(P)-binding Rossmann-like Domain"/>
    <property type="match status" value="1"/>
</dbReference>
<dbReference type="OrthoDB" id="9808814at2"/>
<accession>A0A4R9JY76</accession>
<dbReference type="InterPro" id="IPR036291">
    <property type="entry name" value="NAD(P)-bd_dom_sf"/>
</dbReference>
<dbReference type="InterPro" id="IPR002347">
    <property type="entry name" value="SDR_fam"/>
</dbReference>
<organism evidence="5 6">
    <name type="scientific">Leptospira ognonensis</name>
    <dbReference type="NCBI Taxonomy" id="2484945"/>
    <lineage>
        <taxon>Bacteria</taxon>
        <taxon>Pseudomonadati</taxon>
        <taxon>Spirochaetota</taxon>
        <taxon>Spirochaetia</taxon>
        <taxon>Leptospirales</taxon>
        <taxon>Leptospiraceae</taxon>
        <taxon>Leptospira</taxon>
    </lineage>
</organism>
<dbReference type="PROSITE" id="PS00061">
    <property type="entry name" value="ADH_SHORT"/>
    <property type="match status" value="1"/>
</dbReference>
<protein>
    <submittedName>
        <fullName evidence="5">SDR family oxidoreductase</fullName>
    </submittedName>
</protein>